<dbReference type="Pfam" id="PF08338">
    <property type="entry name" value="DUF1731"/>
    <property type="match status" value="1"/>
</dbReference>
<dbReference type="InterPro" id="IPR001509">
    <property type="entry name" value="Epimerase_deHydtase"/>
</dbReference>
<dbReference type="PANTHER" id="PTHR11092">
    <property type="entry name" value="SUGAR NUCLEOTIDE EPIMERASE RELATED"/>
    <property type="match status" value="1"/>
</dbReference>
<feature type="domain" description="NAD-dependent epimerase/dehydratase" evidence="2">
    <location>
        <begin position="127"/>
        <end position="332"/>
    </location>
</feature>
<comment type="similarity">
    <text evidence="1">Belongs to the NAD(P)-dependent epimerase/dehydratase family. SDR39U1 subfamily.</text>
</comment>
<protein>
    <submittedName>
        <fullName evidence="4">TIGR01777 family oxidoreductase</fullName>
    </submittedName>
</protein>
<organism evidence="4 5">
    <name type="scientific">Dietzia timorensis</name>
    <dbReference type="NCBI Taxonomy" id="499555"/>
    <lineage>
        <taxon>Bacteria</taxon>
        <taxon>Bacillati</taxon>
        <taxon>Actinomycetota</taxon>
        <taxon>Actinomycetes</taxon>
        <taxon>Mycobacteriales</taxon>
        <taxon>Dietziaceae</taxon>
        <taxon>Dietzia</taxon>
    </lineage>
</organism>
<accession>A0A921F430</accession>
<dbReference type="Proteomes" id="UP000776650">
    <property type="component" value="Unassembled WGS sequence"/>
</dbReference>
<evidence type="ECO:0000259" key="2">
    <source>
        <dbReference type="Pfam" id="PF01370"/>
    </source>
</evidence>
<dbReference type="RefSeq" id="WP_303912226.1">
    <property type="nucleotide sequence ID" value="NZ_DYXM01000142.1"/>
</dbReference>
<comment type="caution">
    <text evidence="4">The sequence shown here is derived from an EMBL/GenBank/DDBJ whole genome shotgun (WGS) entry which is preliminary data.</text>
</comment>
<dbReference type="EMBL" id="DYXM01000142">
    <property type="protein sequence ID" value="HJE90847.1"/>
    <property type="molecule type" value="Genomic_DNA"/>
</dbReference>
<feature type="domain" description="DUF1731" evidence="3">
    <location>
        <begin position="369"/>
        <end position="416"/>
    </location>
</feature>
<dbReference type="InterPro" id="IPR013549">
    <property type="entry name" value="DUF1731"/>
</dbReference>
<proteinExistence type="inferred from homology"/>
<dbReference type="Gene3D" id="3.40.50.720">
    <property type="entry name" value="NAD(P)-binding Rossmann-like Domain"/>
    <property type="match status" value="1"/>
</dbReference>
<dbReference type="SUPFAM" id="SSF51735">
    <property type="entry name" value="NAD(P)-binding Rossmann-fold domains"/>
    <property type="match status" value="1"/>
</dbReference>
<dbReference type="InterPro" id="IPR036291">
    <property type="entry name" value="NAD(P)-bd_dom_sf"/>
</dbReference>
<gene>
    <name evidence="4" type="ORF">K8V11_07550</name>
</gene>
<dbReference type="Pfam" id="PF01370">
    <property type="entry name" value="Epimerase"/>
    <property type="match status" value="1"/>
</dbReference>
<name>A0A921F430_9ACTN</name>
<evidence type="ECO:0000256" key="1">
    <source>
        <dbReference type="ARBA" id="ARBA00009353"/>
    </source>
</evidence>
<reference evidence="4" key="2">
    <citation type="submission" date="2021-09" db="EMBL/GenBank/DDBJ databases">
        <authorList>
            <person name="Gilroy R."/>
        </authorList>
    </citation>
    <scope>NUCLEOTIDE SEQUENCE</scope>
    <source>
        <strain evidence="4">ChiGjej1B1-18357</strain>
    </source>
</reference>
<evidence type="ECO:0000313" key="5">
    <source>
        <dbReference type="Proteomes" id="UP000776650"/>
    </source>
</evidence>
<dbReference type="AlphaFoldDB" id="A0A921F430"/>
<dbReference type="PANTHER" id="PTHR11092:SF0">
    <property type="entry name" value="EPIMERASE FAMILY PROTEIN SDR39U1"/>
    <property type="match status" value="1"/>
</dbReference>
<dbReference type="NCBIfam" id="TIGR01777">
    <property type="entry name" value="yfcH"/>
    <property type="match status" value="1"/>
</dbReference>
<evidence type="ECO:0000313" key="4">
    <source>
        <dbReference type="EMBL" id="HJE90847.1"/>
    </source>
</evidence>
<dbReference type="InterPro" id="IPR010099">
    <property type="entry name" value="SDR39U1"/>
</dbReference>
<evidence type="ECO:0000259" key="3">
    <source>
        <dbReference type="Pfam" id="PF08338"/>
    </source>
</evidence>
<reference evidence="4" key="1">
    <citation type="journal article" date="2021" name="PeerJ">
        <title>Extensive microbial diversity within the chicken gut microbiome revealed by metagenomics and culture.</title>
        <authorList>
            <person name="Gilroy R."/>
            <person name="Ravi A."/>
            <person name="Getino M."/>
            <person name="Pursley I."/>
            <person name="Horton D.L."/>
            <person name="Alikhan N.F."/>
            <person name="Baker D."/>
            <person name="Gharbi K."/>
            <person name="Hall N."/>
            <person name="Watson M."/>
            <person name="Adriaenssens E.M."/>
            <person name="Foster-Nyarko E."/>
            <person name="Jarju S."/>
            <person name="Secka A."/>
            <person name="Antonio M."/>
            <person name="Oren A."/>
            <person name="Chaudhuri R.R."/>
            <person name="La Ragione R."/>
            <person name="Hildebrand F."/>
            <person name="Pallen M.J."/>
        </authorList>
    </citation>
    <scope>NUCLEOTIDE SEQUENCE</scope>
    <source>
        <strain evidence="4">ChiGjej1B1-18357</strain>
    </source>
</reference>
<sequence>MSLHARQLLHHDYERVAEWFARPGAERRLTPGHAPLIPVGEDDSRRAAVTGWSHTRYLEAVTGPNGEPWCIVGDDVSARIPAFGLERLAAFRHSTLAGDLAAADRLAGYLDFGHGADSGRLLPRWTIAVTGSTGTVGSALCALLTTSGHRVIRLVRSPRDAGPGTRYWDPTRPSRHLLDDVDALVHLAGEPIAGRFTDKHLEAVRSSRVEPTRALAHAVAAAETPVVVSASAVGYYGPNRGREVLSETSVRGDGPLAAIVGEWERAWDPARESGARVVPVRTGLVQAGDGGLLPMLARIVSSGLGGRLGKGSQWFPWIALDDLIDVYHHALFDEELAGPVNAVAPGGVDNAEYTKTLAKVLRRPAAIPVPKFGPALLLGSRGADELAFANQRAEPTALVDSGHIFRFNDLEPALRHELTREELRPYRGDASD</sequence>